<feature type="region of interest" description="Disordered" evidence="1">
    <location>
        <begin position="64"/>
        <end position="83"/>
    </location>
</feature>
<evidence type="ECO:0000313" key="3">
    <source>
        <dbReference type="Proteomes" id="UP001500393"/>
    </source>
</evidence>
<gene>
    <name evidence="2" type="ORF">GCM10009789_42060</name>
</gene>
<protein>
    <submittedName>
        <fullName evidence="2">Uncharacterized protein</fullName>
    </submittedName>
</protein>
<proteinExistence type="predicted"/>
<sequence length="83" mass="8837">MVGMSAGRLVGWSAGRLVGWSAYQASESRQCSGIDNGQVSLKYESALTRPVTYRPSSDELWAPVRPGRAKPALRGPTGAAATW</sequence>
<reference evidence="2 3" key="1">
    <citation type="journal article" date="2019" name="Int. J. Syst. Evol. Microbiol.">
        <title>The Global Catalogue of Microorganisms (GCM) 10K type strain sequencing project: providing services to taxonomists for standard genome sequencing and annotation.</title>
        <authorList>
            <consortium name="The Broad Institute Genomics Platform"/>
            <consortium name="The Broad Institute Genome Sequencing Center for Infectious Disease"/>
            <person name="Wu L."/>
            <person name="Ma J."/>
        </authorList>
    </citation>
    <scope>NUCLEOTIDE SEQUENCE [LARGE SCALE GENOMIC DNA]</scope>
    <source>
        <strain evidence="2 3">JCM 14969</strain>
    </source>
</reference>
<dbReference type="EMBL" id="BAAAOS010000027">
    <property type="protein sequence ID" value="GAA1583902.1"/>
    <property type="molecule type" value="Genomic_DNA"/>
</dbReference>
<accession>A0ABN2DTB1</accession>
<keyword evidence="3" id="KW-1185">Reference proteome</keyword>
<name>A0ABN2DTB1_9ACTN</name>
<dbReference type="Proteomes" id="UP001500393">
    <property type="component" value="Unassembled WGS sequence"/>
</dbReference>
<evidence type="ECO:0000256" key="1">
    <source>
        <dbReference type="SAM" id="MobiDB-lite"/>
    </source>
</evidence>
<comment type="caution">
    <text evidence="2">The sequence shown here is derived from an EMBL/GenBank/DDBJ whole genome shotgun (WGS) entry which is preliminary data.</text>
</comment>
<evidence type="ECO:0000313" key="2">
    <source>
        <dbReference type="EMBL" id="GAA1583902.1"/>
    </source>
</evidence>
<organism evidence="2 3">
    <name type="scientific">Kribbella sancticallisti</name>
    <dbReference type="NCBI Taxonomy" id="460087"/>
    <lineage>
        <taxon>Bacteria</taxon>
        <taxon>Bacillati</taxon>
        <taxon>Actinomycetota</taxon>
        <taxon>Actinomycetes</taxon>
        <taxon>Propionibacteriales</taxon>
        <taxon>Kribbellaceae</taxon>
        <taxon>Kribbella</taxon>
    </lineage>
</organism>